<dbReference type="PROSITE" id="PS50896">
    <property type="entry name" value="LISH"/>
    <property type="match status" value="1"/>
</dbReference>
<keyword evidence="2" id="KW-0963">Cytoplasm</keyword>
<dbReference type="InterPro" id="IPR013083">
    <property type="entry name" value="Znf_RING/FYVE/PHD"/>
</dbReference>
<dbReference type="EMBL" id="CAJVQB010029210">
    <property type="protein sequence ID" value="CAG8813725.1"/>
    <property type="molecule type" value="Genomic_DNA"/>
</dbReference>
<protein>
    <submittedName>
        <fullName evidence="10">28280_t:CDS:1</fullName>
    </submittedName>
</protein>
<comment type="subcellular location">
    <subcellularLocation>
        <location evidence="1">Cytoplasm</location>
    </subcellularLocation>
</comment>
<dbReference type="InterPro" id="IPR045098">
    <property type="entry name" value="Fyv10_fam"/>
</dbReference>
<accession>A0ABN7W3E9</accession>
<dbReference type="InterPro" id="IPR044063">
    <property type="entry name" value="ZF_RING_GID"/>
</dbReference>
<dbReference type="PANTHER" id="PTHR12170:SF2">
    <property type="entry name" value="E3 UBIQUITIN-PROTEIN TRANSFERASE MAEA"/>
    <property type="match status" value="1"/>
</dbReference>
<feature type="coiled-coil region" evidence="7">
    <location>
        <begin position="33"/>
        <end position="60"/>
    </location>
</feature>
<evidence type="ECO:0000256" key="2">
    <source>
        <dbReference type="ARBA" id="ARBA00022490"/>
    </source>
</evidence>
<evidence type="ECO:0000256" key="5">
    <source>
        <dbReference type="ARBA" id="ARBA00022833"/>
    </source>
</evidence>
<evidence type="ECO:0000256" key="1">
    <source>
        <dbReference type="ARBA" id="ARBA00004496"/>
    </source>
</evidence>
<keyword evidence="7" id="KW-0175">Coiled coil</keyword>
<name>A0ABN7W3E9_GIGMA</name>
<dbReference type="SUPFAM" id="SSF57850">
    <property type="entry name" value="RING/U-box"/>
    <property type="match status" value="1"/>
</dbReference>
<organism evidence="10 11">
    <name type="scientific">Gigaspora margarita</name>
    <dbReference type="NCBI Taxonomy" id="4874"/>
    <lineage>
        <taxon>Eukaryota</taxon>
        <taxon>Fungi</taxon>
        <taxon>Fungi incertae sedis</taxon>
        <taxon>Mucoromycota</taxon>
        <taxon>Glomeromycotina</taxon>
        <taxon>Glomeromycetes</taxon>
        <taxon>Diversisporales</taxon>
        <taxon>Gigasporaceae</taxon>
        <taxon>Gigaspora</taxon>
    </lineage>
</organism>
<keyword evidence="5" id="KW-0862">Zinc</keyword>
<dbReference type="CDD" id="cd16659">
    <property type="entry name" value="RING-Ubox_Emp"/>
    <property type="match status" value="1"/>
</dbReference>
<evidence type="ECO:0000256" key="6">
    <source>
        <dbReference type="PROSITE-ProRule" id="PRU01215"/>
    </source>
</evidence>
<feature type="non-terminal residue" evidence="10">
    <location>
        <position position="440"/>
    </location>
</feature>
<evidence type="ECO:0000313" key="11">
    <source>
        <dbReference type="Proteomes" id="UP000789901"/>
    </source>
</evidence>
<dbReference type="PROSITE" id="PS51867">
    <property type="entry name" value="ZF_RING_GID"/>
    <property type="match status" value="1"/>
</dbReference>
<dbReference type="Pfam" id="PF10607">
    <property type="entry name" value="CTLH"/>
    <property type="match status" value="1"/>
</dbReference>
<evidence type="ECO:0000259" key="9">
    <source>
        <dbReference type="PROSITE" id="PS51867"/>
    </source>
</evidence>
<feature type="zinc finger region" description="RING-Gid-type" evidence="6">
    <location>
        <begin position="362"/>
        <end position="432"/>
    </location>
</feature>
<gene>
    <name evidence="10" type="ORF">GMARGA_LOCUS25862</name>
</gene>
<proteinExistence type="predicted"/>
<dbReference type="InterPro" id="IPR024964">
    <property type="entry name" value="CTLH/CRA"/>
</dbReference>
<evidence type="ECO:0000256" key="8">
    <source>
        <dbReference type="SAM" id="MobiDB-lite"/>
    </source>
</evidence>
<keyword evidence="3" id="KW-0479">Metal-binding</keyword>
<feature type="domain" description="RING-Gid-type" evidence="9">
    <location>
        <begin position="362"/>
        <end position="432"/>
    </location>
</feature>
<keyword evidence="4 6" id="KW-0863">Zinc-finger</keyword>
<comment type="caution">
    <text evidence="10">The sequence shown here is derived from an EMBL/GenBank/DDBJ whole genome shotgun (WGS) entry which is preliminary data.</text>
</comment>
<dbReference type="Proteomes" id="UP000789901">
    <property type="component" value="Unassembled WGS sequence"/>
</dbReference>
<dbReference type="InterPro" id="IPR006594">
    <property type="entry name" value="LisH"/>
</dbReference>
<feature type="region of interest" description="Disordered" evidence="8">
    <location>
        <begin position="222"/>
        <end position="243"/>
    </location>
</feature>
<dbReference type="PANTHER" id="PTHR12170">
    <property type="entry name" value="MACROPHAGE ERYTHROBLAST ATTACHER-RELATED"/>
    <property type="match status" value="1"/>
</dbReference>
<evidence type="ECO:0000256" key="7">
    <source>
        <dbReference type="SAM" id="Coils"/>
    </source>
</evidence>
<sequence length="440" mass="51126">MADRFDPDSLLALEKAFLKVPLVQLRGSTSKAYKNFEKESKHLQTQIKQLQNEIASNNKVDADKLREIHENIEKWLGSSKLEFLEAHREGQKHVARGRQRVDHLSEVSLITNIYDPKYKEWTGKRADRVIVDYLLREGFRDTAIQLARESDIESLVDIDLFTEAHVIEQALRKNRCTEALRWCNENKIQEVIELCRENKREEALKYSKEHFKAYIDVNKKGAQDVKKTDSQSGPNRKRDNVKTISSDDPLYKQYLQMMGALAFPPNTTCKPYKACLHKLKIPHCYYFKSFFLYSLYYNIFDFDTQALYDPIRWERLIARFRIDFYELNALPSQPLLNVTLQAGLSALKTPMCYQHENKNIDCPVCSPDTLGTLAKDLPMNHHVNSTLVCRISKKIMNEDNYPMILPNGFAYSRDALAEMASKNDEKVTCPRTGEVYEFSK</sequence>
<evidence type="ECO:0000256" key="3">
    <source>
        <dbReference type="ARBA" id="ARBA00022723"/>
    </source>
</evidence>
<keyword evidence="11" id="KW-1185">Reference proteome</keyword>
<evidence type="ECO:0000256" key="4">
    <source>
        <dbReference type="ARBA" id="ARBA00022771"/>
    </source>
</evidence>
<evidence type="ECO:0000313" key="10">
    <source>
        <dbReference type="EMBL" id="CAG8813725.1"/>
    </source>
</evidence>
<reference evidence="10 11" key="1">
    <citation type="submission" date="2021-06" db="EMBL/GenBank/DDBJ databases">
        <authorList>
            <person name="Kallberg Y."/>
            <person name="Tangrot J."/>
            <person name="Rosling A."/>
        </authorList>
    </citation>
    <scope>NUCLEOTIDE SEQUENCE [LARGE SCALE GENOMIC DNA]</scope>
    <source>
        <strain evidence="10 11">120-4 pot B 10/14</strain>
    </source>
</reference>
<dbReference type="Gene3D" id="3.30.40.10">
    <property type="entry name" value="Zinc/RING finger domain, C3HC4 (zinc finger)"/>
    <property type="match status" value="1"/>
</dbReference>